<dbReference type="InterPro" id="IPR050141">
    <property type="entry name" value="GCL_type2/YbdK_subfam"/>
</dbReference>
<dbReference type="EC" id="6.3.2.2" evidence="4"/>
<dbReference type="GO" id="GO:0005524">
    <property type="term" value="F:ATP binding"/>
    <property type="evidence" value="ECO:0007669"/>
    <property type="project" value="UniProtKB-KW"/>
</dbReference>
<comment type="catalytic activity">
    <reaction evidence="4">
        <text>L-cysteine + L-glutamate + ATP = gamma-L-glutamyl-L-cysteine + ADP + phosphate + H(+)</text>
        <dbReference type="Rhea" id="RHEA:13285"/>
        <dbReference type="ChEBI" id="CHEBI:15378"/>
        <dbReference type="ChEBI" id="CHEBI:29985"/>
        <dbReference type="ChEBI" id="CHEBI:30616"/>
        <dbReference type="ChEBI" id="CHEBI:35235"/>
        <dbReference type="ChEBI" id="CHEBI:43474"/>
        <dbReference type="ChEBI" id="CHEBI:58173"/>
        <dbReference type="ChEBI" id="CHEBI:456216"/>
        <dbReference type="EC" id="6.3.2.2"/>
    </reaction>
</comment>
<reference evidence="5" key="1">
    <citation type="journal article" date="2009" name="ISME J.">
        <title>Functional metagenomics reveals diverse beta-lactamases in a remote Alaskan soil.</title>
        <authorList>
            <person name="Allen H.K."/>
            <person name="Moe L.A."/>
            <person name="Rodbumrer J."/>
            <person name="Gaarder A."/>
            <person name="Handelsman J."/>
        </authorList>
    </citation>
    <scope>NUCLEOTIDE SEQUENCE</scope>
</reference>
<dbReference type="EMBL" id="EU408350">
    <property type="protein sequence ID" value="ACN58797.1"/>
    <property type="molecule type" value="Genomic_DNA"/>
</dbReference>
<dbReference type="InterPro" id="IPR011793">
    <property type="entry name" value="YbdK"/>
</dbReference>
<dbReference type="PANTHER" id="PTHR36510:SF1">
    <property type="entry name" value="GLUTAMATE--CYSTEINE LIGASE 2-RELATED"/>
    <property type="match status" value="1"/>
</dbReference>
<gene>
    <name evidence="5" type="ORF">AKSOIL_0152</name>
</gene>
<dbReference type="PANTHER" id="PTHR36510">
    <property type="entry name" value="GLUTAMATE--CYSTEINE LIGASE 2-RELATED"/>
    <property type="match status" value="1"/>
</dbReference>
<keyword evidence="1 4" id="KW-0436">Ligase</keyword>
<evidence type="ECO:0000313" key="5">
    <source>
        <dbReference type="EMBL" id="ACN58797.1"/>
    </source>
</evidence>
<protein>
    <recommendedName>
        <fullName evidence="4">Putative glutamate--cysteine ligase 2</fullName>
        <ecNumber evidence="4">6.3.2.2</ecNumber>
    </recommendedName>
    <alternativeName>
        <fullName evidence="4">Gamma-glutamylcysteine synthetase 2</fullName>
        <shortName evidence="4">GCS 2</shortName>
        <shortName evidence="4">Gamma-GCS 2</shortName>
    </alternativeName>
</protein>
<dbReference type="NCBIfam" id="TIGR02050">
    <property type="entry name" value="gshA_cyan_rel"/>
    <property type="match status" value="1"/>
</dbReference>
<dbReference type="InterPro" id="IPR006336">
    <property type="entry name" value="GCS2"/>
</dbReference>
<dbReference type="Gene3D" id="3.30.590.20">
    <property type="match status" value="1"/>
</dbReference>
<dbReference type="Pfam" id="PF04107">
    <property type="entry name" value="GCS2"/>
    <property type="match status" value="1"/>
</dbReference>
<name>C0INB1_9BACT</name>
<dbReference type="NCBIfam" id="NF010039">
    <property type="entry name" value="PRK13515.1"/>
    <property type="match status" value="1"/>
</dbReference>
<keyword evidence="2 4" id="KW-0547">Nucleotide-binding</keyword>
<organism evidence="5">
    <name type="scientific">uncultured bacterium BLR9</name>
    <dbReference type="NCBI Taxonomy" id="506525"/>
    <lineage>
        <taxon>Bacteria</taxon>
        <taxon>environmental samples</taxon>
    </lineage>
</organism>
<keyword evidence="3 4" id="KW-0067">ATP-binding</keyword>
<evidence type="ECO:0000256" key="1">
    <source>
        <dbReference type="ARBA" id="ARBA00022598"/>
    </source>
</evidence>
<dbReference type="InterPro" id="IPR014746">
    <property type="entry name" value="Gln_synth/guanido_kin_cat_dom"/>
</dbReference>
<comment type="function">
    <text evidence="4">ATP-dependent carboxylate-amine ligase which exhibits weak glutamate--cysteine ligase activity.</text>
</comment>
<accession>C0INB1</accession>
<proteinExistence type="inferred from homology"/>
<dbReference type="SUPFAM" id="SSF55931">
    <property type="entry name" value="Glutamine synthetase/guanido kinase"/>
    <property type="match status" value="1"/>
</dbReference>
<dbReference type="AlphaFoldDB" id="C0INB1"/>
<dbReference type="GO" id="GO:0004357">
    <property type="term" value="F:glutamate-cysteine ligase activity"/>
    <property type="evidence" value="ECO:0007669"/>
    <property type="project" value="UniProtKB-EC"/>
</dbReference>
<dbReference type="HAMAP" id="MF_01609">
    <property type="entry name" value="Glu_cys_ligase_2"/>
    <property type="match status" value="1"/>
</dbReference>
<dbReference type="GO" id="GO:0042398">
    <property type="term" value="P:modified amino acid biosynthetic process"/>
    <property type="evidence" value="ECO:0007669"/>
    <property type="project" value="InterPro"/>
</dbReference>
<evidence type="ECO:0000256" key="3">
    <source>
        <dbReference type="ARBA" id="ARBA00022840"/>
    </source>
</evidence>
<comment type="similarity">
    <text evidence="4">Belongs to the glutamate--cysteine ligase type 2 family. YbdK subfamily.</text>
</comment>
<evidence type="ECO:0000256" key="4">
    <source>
        <dbReference type="HAMAP-Rule" id="MF_01609"/>
    </source>
</evidence>
<evidence type="ECO:0000256" key="2">
    <source>
        <dbReference type="ARBA" id="ARBA00022741"/>
    </source>
</evidence>
<sequence>MASHRENKPMWPYRIGIEEEYFVSDLRTGNVRRIMSKAFYNACEKELGEAVTPELLQSQIEVRTPPCGTMQEARDHLSHYRRVLAREAVRHSLAIVASGTHPLAIWHEQQQTEKERYGEVREDLQMLAMRNMVCGMHVHVEVPDPESRVGIMYRLMPFLPPLLALSTSSPFWQGYRTGLLGYRLTAYDELPRTGLPELFRNAEEYRRYVDTLTEAGVIKDASFLWWAVRPSLAHPTLELRVADCCTHVEDTLAIAAIYRGLMRHLVEHAELNADLDVVGRAVAMENKWRAQRYGTAATFIDARARTARPIADVLRYILELIRADTDALDCTKEAAHAFEILKRGSSADQQIRVYRTARDAGASRPKALKDVVLWLQKNSIPKPV</sequence>